<feature type="chain" id="PRO_5036893685" description="DUF5666 domain-containing protein" evidence="1">
    <location>
        <begin position="29"/>
        <end position="197"/>
    </location>
</feature>
<proteinExistence type="predicted"/>
<feature type="signal peptide" evidence="1">
    <location>
        <begin position="1"/>
        <end position="28"/>
    </location>
</feature>
<accession>A0A963YU10</accession>
<protein>
    <recommendedName>
        <fullName evidence="4">DUF5666 domain-containing protein</fullName>
    </recommendedName>
</protein>
<organism evidence="2 3">
    <name type="scientific">Acidisoma silvae</name>
    <dbReference type="NCBI Taxonomy" id="2802396"/>
    <lineage>
        <taxon>Bacteria</taxon>
        <taxon>Pseudomonadati</taxon>
        <taxon>Pseudomonadota</taxon>
        <taxon>Alphaproteobacteria</taxon>
        <taxon>Acetobacterales</taxon>
        <taxon>Acidocellaceae</taxon>
        <taxon>Acidisoma</taxon>
    </lineage>
</organism>
<dbReference type="AlphaFoldDB" id="A0A963YU10"/>
<dbReference type="RefSeq" id="WP_227322189.1">
    <property type="nucleotide sequence ID" value="NZ_JAESVB010000006.1"/>
</dbReference>
<reference evidence="2" key="2">
    <citation type="submission" date="2021-01" db="EMBL/GenBank/DDBJ databases">
        <authorList>
            <person name="Mieszkin S."/>
            <person name="Pouder E."/>
            <person name="Alain K."/>
        </authorList>
    </citation>
    <scope>NUCLEOTIDE SEQUENCE</scope>
    <source>
        <strain evidence="2">HW T2.11</strain>
    </source>
</reference>
<reference evidence="2" key="1">
    <citation type="journal article" date="2021" name="Microorganisms">
        <title>Acidisoma silvae sp. nov. and Acidisomacellulosilytica sp. nov., Two Acidophilic Bacteria Isolated from Decaying Wood, Hydrolyzing Cellulose and Producing Poly-3-hydroxybutyrate.</title>
        <authorList>
            <person name="Mieszkin S."/>
            <person name="Pouder E."/>
            <person name="Uroz S."/>
            <person name="Simon-Colin C."/>
            <person name="Alain K."/>
        </authorList>
    </citation>
    <scope>NUCLEOTIDE SEQUENCE</scope>
    <source>
        <strain evidence="2">HW T2.11</strain>
    </source>
</reference>
<comment type="caution">
    <text evidence="2">The sequence shown here is derived from an EMBL/GenBank/DDBJ whole genome shotgun (WGS) entry which is preliminary data.</text>
</comment>
<gene>
    <name evidence="2" type="ORF">ASILVAE211_15190</name>
</gene>
<evidence type="ECO:0000313" key="3">
    <source>
        <dbReference type="Proteomes" id="UP000708298"/>
    </source>
</evidence>
<evidence type="ECO:0000256" key="1">
    <source>
        <dbReference type="SAM" id="SignalP"/>
    </source>
</evidence>
<dbReference type="EMBL" id="JAESVB010000006">
    <property type="protein sequence ID" value="MCB8876537.1"/>
    <property type="molecule type" value="Genomic_DNA"/>
</dbReference>
<dbReference type="Proteomes" id="UP000708298">
    <property type="component" value="Unassembled WGS sequence"/>
</dbReference>
<name>A0A963YU10_9PROT</name>
<sequence length="197" mass="20560">MSLRQKLLAASGALMLAFGSVTLPPAHAAAPPPLVVGKSVTIVGVVESVDPATRQILLSGPDGQLKTVTATPDMRNFAQIRAGDRLYLTFSKVIAVALVQHGQPLAQPAGLVAAHRAALGHMPGSTGLAAIREEVRVEAIDRRQNLVTVTDAAGLTQTVEVHNPALAHFADKLKKGDTVQIDVIQSVSIKLRPDPAG</sequence>
<evidence type="ECO:0000313" key="2">
    <source>
        <dbReference type="EMBL" id="MCB8876537.1"/>
    </source>
</evidence>
<keyword evidence="3" id="KW-1185">Reference proteome</keyword>
<evidence type="ECO:0008006" key="4">
    <source>
        <dbReference type="Google" id="ProtNLM"/>
    </source>
</evidence>
<keyword evidence="1" id="KW-0732">Signal</keyword>